<keyword evidence="3" id="KW-1185">Reference proteome</keyword>
<name>A2YSE1_ORYSI</name>
<dbReference type="AlphaFoldDB" id="A2YSE1"/>
<proteinExistence type="predicted"/>
<organism evidence="2 3">
    <name type="scientific">Oryza sativa subsp. indica</name>
    <name type="common">Rice</name>
    <dbReference type="NCBI Taxonomy" id="39946"/>
    <lineage>
        <taxon>Eukaryota</taxon>
        <taxon>Viridiplantae</taxon>
        <taxon>Streptophyta</taxon>
        <taxon>Embryophyta</taxon>
        <taxon>Tracheophyta</taxon>
        <taxon>Spermatophyta</taxon>
        <taxon>Magnoliopsida</taxon>
        <taxon>Liliopsida</taxon>
        <taxon>Poales</taxon>
        <taxon>Poaceae</taxon>
        <taxon>BOP clade</taxon>
        <taxon>Oryzoideae</taxon>
        <taxon>Oryzeae</taxon>
        <taxon>Oryzinae</taxon>
        <taxon>Oryza</taxon>
        <taxon>Oryza sativa</taxon>
    </lineage>
</organism>
<dbReference type="HOGENOM" id="CLU_1646510_0_0_1"/>
<dbReference type="Gramene" id="BGIOSGA027455-TA">
    <property type="protein sequence ID" value="BGIOSGA027455-PA"/>
    <property type="gene ID" value="BGIOSGA027455"/>
</dbReference>
<evidence type="ECO:0000313" key="3">
    <source>
        <dbReference type="Proteomes" id="UP000007015"/>
    </source>
</evidence>
<feature type="region of interest" description="Disordered" evidence="1">
    <location>
        <begin position="43"/>
        <end position="104"/>
    </location>
</feature>
<evidence type="ECO:0000313" key="2">
    <source>
        <dbReference type="EMBL" id="EAZ06002.1"/>
    </source>
</evidence>
<evidence type="ECO:0000256" key="1">
    <source>
        <dbReference type="SAM" id="MobiDB-lite"/>
    </source>
</evidence>
<accession>A2YSE1</accession>
<gene>
    <name evidence="2" type="ORF">OsI_28247</name>
</gene>
<protein>
    <submittedName>
        <fullName evidence="2">Uncharacterized protein</fullName>
    </submittedName>
</protein>
<sequence length="161" mass="16163">MSLGWSNLGAWTASSGVGGNAWARATEERAVVSSGRSKLGARAARLGVGSGTRARATEERTAASSGVGGPGGGTRDGEARGDISTGLSPPLLTTPLPPPPPPPLPLSDLVWRGFAALVARRRRWRPTGLGSSVVEAEAVEAAAGLDTGGVEAEAVKTDGAR</sequence>
<reference evidence="2 3" key="1">
    <citation type="journal article" date="2005" name="PLoS Biol.">
        <title>The genomes of Oryza sativa: a history of duplications.</title>
        <authorList>
            <person name="Yu J."/>
            <person name="Wang J."/>
            <person name="Lin W."/>
            <person name="Li S."/>
            <person name="Li H."/>
            <person name="Zhou J."/>
            <person name="Ni P."/>
            <person name="Dong W."/>
            <person name="Hu S."/>
            <person name="Zeng C."/>
            <person name="Zhang J."/>
            <person name="Zhang Y."/>
            <person name="Li R."/>
            <person name="Xu Z."/>
            <person name="Li S."/>
            <person name="Li X."/>
            <person name="Zheng H."/>
            <person name="Cong L."/>
            <person name="Lin L."/>
            <person name="Yin J."/>
            <person name="Geng J."/>
            <person name="Li G."/>
            <person name="Shi J."/>
            <person name="Liu J."/>
            <person name="Lv H."/>
            <person name="Li J."/>
            <person name="Wang J."/>
            <person name="Deng Y."/>
            <person name="Ran L."/>
            <person name="Shi X."/>
            <person name="Wang X."/>
            <person name="Wu Q."/>
            <person name="Li C."/>
            <person name="Ren X."/>
            <person name="Wang J."/>
            <person name="Wang X."/>
            <person name="Li D."/>
            <person name="Liu D."/>
            <person name="Zhang X."/>
            <person name="Ji Z."/>
            <person name="Zhao W."/>
            <person name="Sun Y."/>
            <person name="Zhang Z."/>
            <person name="Bao J."/>
            <person name="Han Y."/>
            <person name="Dong L."/>
            <person name="Ji J."/>
            <person name="Chen P."/>
            <person name="Wu S."/>
            <person name="Liu J."/>
            <person name="Xiao Y."/>
            <person name="Bu D."/>
            <person name="Tan J."/>
            <person name="Yang L."/>
            <person name="Ye C."/>
            <person name="Zhang J."/>
            <person name="Xu J."/>
            <person name="Zhou Y."/>
            <person name="Yu Y."/>
            <person name="Zhang B."/>
            <person name="Zhuang S."/>
            <person name="Wei H."/>
            <person name="Liu B."/>
            <person name="Lei M."/>
            <person name="Yu H."/>
            <person name="Li Y."/>
            <person name="Xu H."/>
            <person name="Wei S."/>
            <person name="He X."/>
            <person name="Fang L."/>
            <person name="Zhang Z."/>
            <person name="Zhang Y."/>
            <person name="Huang X."/>
            <person name="Su Z."/>
            <person name="Tong W."/>
            <person name="Li J."/>
            <person name="Tong Z."/>
            <person name="Li S."/>
            <person name="Ye J."/>
            <person name="Wang L."/>
            <person name="Fang L."/>
            <person name="Lei T."/>
            <person name="Chen C."/>
            <person name="Chen H."/>
            <person name="Xu Z."/>
            <person name="Li H."/>
            <person name="Huang H."/>
            <person name="Zhang F."/>
            <person name="Xu H."/>
            <person name="Li N."/>
            <person name="Zhao C."/>
            <person name="Li S."/>
            <person name="Dong L."/>
            <person name="Huang Y."/>
            <person name="Li L."/>
            <person name="Xi Y."/>
            <person name="Qi Q."/>
            <person name="Li W."/>
            <person name="Zhang B."/>
            <person name="Hu W."/>
            <person name="Zhang Y."/>
            <person name="Tian X."/>
            <person name="Jiao Y."/>
            <person name="Liang X."/>
            <person name="Jin J."/>
            <person name="Gao L."/>
            <person name="Zheng W."/>
            <person name="Hao B."/>
            <person name="Liu S."/>
            <person name="Wang W."/>
            <person name="Yuan L."/>
            <person name="Cao M."/>
            <person name="McDermott J."/>
            <person name="Samudrala R."/>
            <person name="Wang J."/>
            <person name="Wong G.K."/>
            <person name="Yang H."/>
        </authorList>
    </citation>
    <scope>NUCLEOTIDE SEQUENCE [LARGE SCALE GENOMIC DNA]</scope>
    <source>
        <strain evidence="3">cv. 93-11</strain>
    </source>
</reference>
<dbReference type="Proteomes" id="UP000007015">
    <property type="component" value="Chromosome 8"/>
</dbReference>
<dbReference type="EMBL" id="CM000133">
    <property type="protein sequence ID" value="EAZ06002.1"/>
    <property type="molecule type" value="Genomic_DNA"/>
</dbReference>
<feature type="compositionally biased region" description="Pro residues" evidence="1">
    <location>
        <begin position="95"/>
        <end position="104"/>
    </location>
</feature>